<dbReference type="EMBL" id="MU268770">
    <property type="protein sequence ID" value="KAH7903768.1"/>
    <property type="molecule type" value="Genomic_DNA"/>
</dbReference>
<comment type="caution">
    <text evidence="1">The sequence shown here is derived from an EMBL/GenBank/DDBJ whole genome shotgun (WGS) entry which is preliminary data.</text>
</comment>
<gene>
    <name evidence="1" type="ORF">BJ138DRAFT_1107400</name>
</gene>
<keyword evidence="2" id="KW-1185">Reference proteome</keyword>
<organism evidence="1 2">
    <name type="scientific">Hygrophoropsis aurantiaca</name>
    <dbReference type="NCBI Taxonomy" id="72124"/>
    <lineage>
        <taxon>Eukaryota</taxon>
        <taxon>Fungi</taxon>
        <taxon>Dikarya</taxon>
        <taxon>Basidiomycota</taxon>
        <taxon>Agaricomycotina</taxon>
        <taxon>Agaricomycetes</taxon>
        <taxon>Agaricomycetidae</taxon>
        <taxon>Boletales</taxon>
        <taxon>Coniophorineae</taxon>
        <taxon>Hygrophoropsidaceae</taxon>
        <taxon>Hygrophoropsis</taxon>
    </lineage>
</organism>
<proteinExistence type="predicted"/>
<feature type="non-terminal residue" evidence="1">
    <location>
        <position position="1"/>
    </location>
</feature>
<name>A0ACB7ZSQ4_9AGAM</name>
<accession>A0ACB7ZSQ4</accession>
<evidence type="ECO:0000313" key="2">
    <source>
        <dbReference type="Proteomes" id="UP000790377"/>
    </source>
</evidence>
<evidence type="ECO:0000313" key="1">
    <source>
        <dbReference type="EMBL" id="KAH7903768.1"/>
    </source>
</evidence>
<dbReference type="Proteomes" id="UP000790377">
    <property type="component" value="Unassembled WGS sequence"/>
</dbReference>
<protein>
    <submittedName>
        <fullName evidence="1">Uncharacterized protein</fullName>
    </submittedName>
</protein>
<reference evidence="1" key="1">
    <citation type="journal article" date="2021" name="New Phytol.">
        <title>Evolutionary innovations through gain and loss of genes in the ectomycorrhizal Boletales.</title>
        <authorList>
            <person name="Wu G."/>
            <person name="Miyauchi S."/>
            <person name="Morin E."/>
            <person name="Kuo A."/>
            <person name="Drula E."/>
            <person name="Varga T."/>
            <person name="Kohler A."/>
            <person name="Feng B."/>
            <person name="Cao Y."/>
            <person name="Lipzen A."/>
            <person name="Daum C."/>
            <person name="Hundley H."/>
            <person name="Pangilinan J."/>
            <person name="Johnson J."/>
            <person name="Barry K."/>
            <person name="LaButti K."/>
            <person name="Ng V."/>
            <person name="Ahrendt S."/>
            <person name="Min B."/>
            <person name="Choi I.G."/>
            <person name="Park H."/>
            <person name="Plett J.M."/>
            <person name="Magnuson J."/>
            <person name="Spatafora J.W."/>
            <person name="Nagy L.G."/>
            <person name="Henrissat B."/>
            <person name="Grigoriev I.V."/>
            <person name="Yang Z.L."/>
            <person name="Xu J."/>
            <person name="Martin F.M."/>
        </authorList>
    </citation>
    <scope>NUCLEOTIDE SEQUENCE</scope>
    <source>
        <strain evidence="1">ATCC 28755</strain>
    </source>
</reference>
<sequence>TLGDEALRVNDYNEAINQYSTTLTVGQSQEDIFIKRSKARAALGIWKDALEDAEHAIKLNSLSPWGYERKHAALHGAQDYGNAIEAFNAMLSKLENSPDPPTRQLRQQYVSPSKIERMIQRTIDKQSLHSFPLRLIETTTGRLCDRGELINTFKATPHYKELISSMTTNAKFDHQRIAELVNNYFRYTMLSHRWEGEEPLLRNIQHKSVYDLESLYPVTKLQRFCETARDAGYKWAWSDTCCLDKANSVELQQSLNSMFDWYRGSSLTIVYLSDVPPSTKPGALAKSAWTTRGWTLQEFLAPNVILFFAKDWTPYLNDRSLNHKESITIMQELEDATGVSGQALISFHPGTKDVRQTLHWASTRITTLQEDIAYSLFGIFNVKLPVIYGESKQHALGRLLQEIVARSGDVTALDWTGKSSEFNSCLPADITAYEAAPCAPSSSARQQEMEILVSELQSSDTQTAELALTLYKTLDIQPPPRFANCRLILPCIVFPLVALARGIDGRPDDYYAAADGLEGVQITTADRLIPFSSSRPARREMLLVRPWSRDLLGGAHLAVDVQNAFTAPSDAIPLGSSLQLPSESDALEMEALMLVARLKQQFGALLLVRQSGGEYKRVASDRDIIARVRDITKLIDIRRIEIL</sequence>